<keyword evidence="9" id="KW-0325">Glycoprotein</keyword>
<dbReference type="PANTHER" id="PTHR24027">
    <property type="entry name" value="CADHERIN-23"/>
    <property type="match status" value="1"/>
</dbReference>
<dbReference type="GO" id="GO:0016339">
    <property type="term" value="P:calcium-dependent cell-cell adhesion via plasma membrane cell adhesion molecules"/>
    <property type="evidence" value="ECO:0007669"/>
    <property type="project" value="TreeGrafter"/>
</dbReference>
<proteinExistence type="evidence at transcript level"/>
<keyword evidence="7" id="KW-1133">Transmembrane helix</keyword>
<feature type="domain" description="Cadherin" evidence="11">
    <location>
        <begin position="391"/>
        <end position="484"/>
    </location>
</feature>
<dbReference type="InterPro" id="IPR015919">
    <property type="entry name" value="Cadherin-like_sf"/>
</dbReference>
<dbReference type="FunFam" id="2.60.40.60:FF:000116">
    <property type="entry name" value="Dachsous cadherin-related 2"/>
    <property type="match status" value="1"/>
</dbReference>
<keyword evidence="3" id="KW-0732">Signal</keyword>
<dbReference type="GO" id="GO:0007043">
    <property type="term" value="P:cell-cell junction assembly"/>
    <property type="evidence" value="ECO:0007669"/>
    <property type="project" value="TreeGrafter"/>
</dbReference>
<evidence type="ECO:0000313" key="12">
    <source>
        <dbReference type="EMBL" id="ADY41177.1"/>
    </source>
</evidence>
<dbReference type="GO" id="GO:0045296">
    <property type="term" value="F:cadherin binding"/>
    <property type="evidence" value="ECO:0007669"/>
    <property type="project" value="TreeGrafter"/>
</dbReference>
<dbReference type="GO" id="GO:0034332">
    <property type="term" value="P:adherens junction organization"/>
    <property type="evidence" value="ECO:0007669"/>
    <property type="project" value="TreeGrafter"/>
</dbReference>
<evidence type="ECO:0000259" key="11">
    <source>
        <dbReference type="PROSITE" id="PS50268"/>
    </source>
</evidence>
<feature type="domain" description="Cadherin" evidence="11">
    <location>
        <begin position="697"/>
        <end position="810"/>
    </location>
</feature>
<evidence type="ECO:0000256" key="7">
    <source>
        <dbReference type="ARBA" id="ARBA00022989"/>
    </source>
</evidence>
<feature type="non-terminal residue" evidence="12">
    <location>
        <position position="1121"/>
    </location>
</feature>
<name>F1KTH3_ASCSU</name>
<dbReference type="GO" id="GO:0016342">
    <property type="term" value="C:catenin complex"/>
    <property type="evidence" value="ECO:0007669"/>
    <property type="project" value="TreeGrafter"/>
</dbReference>
<dbReference type="EMBL" id="JI165597">
    <property type="protein sequence ID" value="ADY41177.1"/>
    <property type="molecule type" value="mRNA"/>
</dbReference>
<dbReference type="GO" id="GO:0000902">
    <property type="term" value="P:cell morphogenesis"/>
    <property type="evidence" value="ECO:0007669"/>
    <property type="project" value="TreeGrafter"/>
</dbReference>
<dbReference type="SMART" id="SM00112">
    <property type="entry name" value="CA"/>
    <property type="match status" value="8"/>
</dbReference>
<evidence type="ECO:0000256" key="5">
    <source>
        <dbReference type="ARBA" id="ARBA00022837"/>
    </source>
</evidence>
<reference evidence="12" key="1">
    <citation type="journal article" date="2011" name="Genome Res.">
        <title>Deep small RNA sequencing from the nematode Ascaris reveals conservation, functional diversification, and novel developmental profiles.</title>
        <authorList>
            <person name="Wang J."/>
            <person name="Czech B."/>
            <person name="Crunk A."/>
            <person name="Wallace A."/>
            <person name="Mitreva M."/>
            <person name="Hannon G.J."/>
            <person name="Davis R.E."/>
        </authorList>
    </citation>
    <scope>NUCLEOTIDE SEQUENCE</scope>
</reference>
<dbReference type="GO" id="GO:0005912">
    <property type="term" value="C:adherens junction"/>
    <property type="evidence" value="ECO:0007669"/>
    <property type="project" value="TreeGrafter"/>
</dbReference>
<dbReference type="PRINTS" id="PR00205">
    <property type="entry name" value="CADHERIN"/>
</dbReference>
<feature type="domain" description="Cadherin" evidence="11">
    <location>
        <begin position="932"/>
        <end position="1033"/>
    </location>
</feature>
<evidence type="ECO:0000256" key="10">
    <source>
        <dbReference type="PROSITE-ProRule" id="PRU00043"/>
    </source>
</evidence>
<dbReference type="GO" id="GO:0005509">
    <property type="term" value="F:calcium ion binding"/>
    <property type="evidence" value="ECO:0007669"/>
    <property type="project" value="UniProtKB-UniRule"/>
</dbReference>
<feature type="domain" description="Cadherin" evidence="11">
    <location>
        <begin position="131"/>
        <end position="246"/>
    </location>
</feature>
<dbReference type="GO" id="GO:0016477">
    <property type="term" value="P:cell migration"/>
    <property type="evidence" value="ECO:0007669"/>
    <property type="project" value="TreeGrafter"/>
</dbReference>
<evidence type="ECO:0000256" key="9">
    <source>
        <dbReference type="ARBA" id="ARBA00023180"/>
    </source>
</evidence>
<comment type="subcellular location">
    <subcellularLocation>
        <location evidence="1">Membrane</location>
        <topology evidence="1">Single-pass membrane protein</topology>
    </subcellularLocation>
</comment>
<dbReference type="InterPro" id="IPR002126">
    <property type="entry name" value="Cadherin-like_dom"/>
</dbReference>
<feature type="domain" description="Cadherin" evidence="11">
    <location>
        <begin position="18"/>
        <end position="130"/>
    </location>
</feature>
<dbReference type="GO" id="GO:0044331">
    <property type="term" value="P:cell-cell adhesion mediated by cadherin"/>
    <property type="evidence" value="ECO:0007669"/>
    <property type="project" value="TreeGrafter"/>
</dbReference>
<dbReference type="PROSITE" id="PS00232">
    <property type="entry name" value="CADHERIN_1"/>
    <property type="match status" value="3"/>
</dbReference>
<dbReference type="InterPro" id="IPR039808">
    <property type="entry name" value="Cadherin"/>
</dbReference>
<dbReference type="AlphaFoldDB" id="F1KTH3"/>
<keyword evidence="8" id="KW-0472">Membrane</keyword>
<evidence type="ECO:0000256" key="1">
    <source>
        <dbReference type="ARBA" id="ARBA00004167"/>
    </source>
</evidence>
<feature type="domain" description="Cadherin" evidence="11">
    <location>
        <begin position="591"/>
        <end position="696"/>
    </location>
</feature>
<protein>
    <submittedName>
        <fullName evidence="12">Cadherin-related tumor suppressor</fullName>
    </submittedName>
</protein>
<keyword evidence="4" id="KW-0677">Repeat</keyword>
<dbReference type="SUPFAM" id="SSF49313">
    <property type="entry name" value="Cadherin-like"/>
    <property type="match status" value="8"/>
</dbReference>
<dbReference type="PANTHER" id="PTHR24027:SF422">
    <property type="entry name" value="CADHERIN DOMAIN-CONTAINING PROTEIN"/>
    <property type="match status" value="1"/>
</dbReference>
<dbReference type="CDD" id="cd11304">
    <property type="entry name" value="Cadherin_repeat"/>
    <property type="match status" value="7"/>
</dbReference>
<evidence type="ECO:0000256" key="8">
    <source>
        <dbReference type="ARBA" id="ARBA00023136"/>
    </source>
</evidence>
<dbReference type="InterPro" id="IPR020894">
    <property type="entry name" value="Cadherin_CS"/>
</dbReference>
<dbReference type="PROSITE" id="PS50268">
    <property type="entry name" value="CADHERIN_2"/>
    <property type="match status" value="8"/>
</dbReference>
<keyword evidence="5 10" id="KW-0106">Calcium</keyword>
<evidence type="ECO:0000256" key="6">
    <source>
        <dbReference type="ARBA" id="ARBA00022889"/>
    </source>
</evidence>
<sequence length="1121" mass="123397">MPSHHAPVLKVPSSEGFLPESAEMGTTVRVSPSPHSESLQIIVQDEDLKSGMAAVTYEYILTGLGATIFAVDQQGYVYLNAPSVDADPPNPSSYELIIEAREVNTTPIRSSEPIKITIHIIDINDNVPTFSSSIYMANVSANGRNRPVIEIFAVDNDAGKFAHIEYKIVSVTNGAFGNFYYDSDSKQLMAIGQLVPSEKYEVVLEARDGGGLWSQAKVIVLATEDSSQHSRNKVEKFSEFPVGPALPDSSELSAAGNMAAGEASSESVQTFVTEISEATPPHSIVLTLGDDAIKGRVFFTITGGNEAGKFSIDENTGTIMTTATFDRETTQMYNLQIEARSSPSKQHLYWTVVQIAVLDVNDNAPEFVDPKPIRLQIDLSRMKELKSDMVIGRITVRDPDSQDNGRIELRILPPMDRLFTVNNDGLVTINGNVTSAHFGEHRIVFIATDHGDPPLESRADAIITVNGIDYTERSMTNSIDQQSFTVTTHAFETFKQISNELMSTQQRTMFTFAPSIEELFTITPISKGALMTVISLPSSTQPPFIGPERSITSYPPTQKVIDVVPFTNAAQLPFLPTTTSPPSTRLAPIFDPSKIIVDVDENETDIDLVELHAYYPDNMPGTITYVLVVGDPSLFSVNSQTGAVHLVGALDAEAEPSYELRVTTAEASELRVEPEFAHVAIVTVKVSDINDWIPNFELNSYAFTINSSVLPGTVIGQVTAFDQDREEPNNRIRYRLINANGFENYFSVDPENGQISVKKSPDLADTDEKIMLTIEAADEGKPKQASETIVVIGVERENEQISAIRTSGAFVSSPAKDALQFSLRNYTTTASEAARPPQLIQILPVKNKPADTRFIACSIVSGNYRDAFSISTGADGNCELRTQMELDRETIEHYLLNVTVENDEQKDFALVGITVLDENDNIPQFVFDNELSLPIYFAAIALNAPAFTHVVKVKAEDADIGNNSEIVYSLDEGLSDSKFFSIDQRSGEIETKMSMAQLQNINRKAYFDIKVRACDSPLSGQILCSKADVIINVIRDVHRFITTVSGVHLQQIHARKKDLVDALRQFTGSCSILSIEKTVERPANNSEQRSYDVYWYAINPATRRICRRLEFSKLFAAESSA</sequence>
<feature type="domain" description="Cadherin" evidence="11">
    <location>
        <begin position="267"/>
        <end position="367"/>
    </location>
</feature>
<dbReference type="GO" id="GO:0008013">
    <property type="term" value="F:beta-catenin binding"/>
    <property type="evidence" value="ECO:0007669"/>
    <property type="project" value="TreeGrafter"/>
</dbReference>
<dbReference type="GO" id="GO:0007156">
    <property type="term" value="P:homophilic cell adhesion via plasma membrane adhesion molecules"/>
    <property type="evidence" value="ECO:0007669"/>
    <property type="project" value="InterPro"/>
</dbReference>
<feature type="domain" description="Cadherin" evidence="11">
    <location>
        <begin position="822"/>
        <end position="925"/>
    </location>
</feature>
<keyword evidence="6" id="KW-0130">Cell adhesion</keyword>
<evidence type="ECO:0000256" key="3">
    <source>
        <dbReference type="ARBA" id="ARBA00022729"/>
    </source>
</evidence>
<evidence type="ECO:0000256" key="2">
    <source>
        <dbReference type="ARBA" id="ARBA00022692"/>
    </source>
</evidence>
<dbReference type="Pfam" id="PF00028">
    <property type="entry name" value="Cadherin"/>
    <property type="match status" value="4"/>
</dbReference>
<dbReference type="Gene3D" id="2.60.40.60">
    <property type="entry name" value="Cadherins"/>
    <property type="match status" value="8"/>
</dbReference>
<organism evidence="12">
    <name type="scientific">Ascaris suum</name>
    <name type="common">Pig roundworm</name>
    <name type="synonym">Ascaris lumbricoides</name>
    <dbReference type="NCBI Taxonomy" id="6253"/>
    <lineage>
        <taxon>Eukaryota</taxon>
        <taxon>Metazoa</taxon>
        <taxon>Ecdysozoa</taxon>
        <taxon>Nematoda</taxon>
        <taxon>Chromadorea</taxon>
        <taxon>Rhabditida</taxon>
        <taxon>Spirurina</taxon>
        <taxon>Ascaridomorpha</taxon>
        <taxon>Ascaridoidea</taxon>
        <taxon>Ascarididae</taxon>
        <taxon>Ascaris</taxon>
    </lineage>
</organism>
<keyword evidence="2" id="KW-0812">Transmembrane</keyword>
<evidence type="ECO:0000256" key="4">
    <source>
        <dbReference type="ARBA" id="ARBA00022737"/>
    </source>
</evidence>
<accession>F1KTH3</accession>